<evidence type="ECO:0000313" key="2">
    <source>
        <dbReference type="EMBL" id="KAF4730575.1"/>
    </source>
</evidence>
<accession>A0A7J6SD54</accession>
<name>A0A7J6SD54_PEROL</name>
<feature type="region of interest" description="Disordered" evidence="1">
    <location>
        <begin position="1"/>
        <end position="26"/>
    </location>
</feature>
<sequence length="97" mass="11370">RDRDASVPQRKEDSWSCYRDSDSSLPDGRFTRFHTRCCLRHGDGFADFLAEQREDTEYPRDLHGHLSRGFFDGFRAEHPRGQGSFLGQQRQEKGVMY</sequence>
<evidence type="ECO:0000256" key="1">
    <source>
        <dbReference type="SAM" id="MobiDB-lite"/>
    </source>
</evidence>
<organism evidence="2 3">
    <name type="scientific">Perkinsus olseni</name>
    <name type="common">Perkinsus atlanticus</name>
    <dbReference type="NCBI Taxonomy" id="32597"/>
    <lineage>
        <taxon>Eukaryota</taxon>
        <taxon>Sar</taxon>
        <taxon>Alveolata</taxon>
        <taxon>Perkinsozoa</taxon>
        <taxon>Perkinsea</taxon>
        <taxon>Perkinsida</taxon>
        <taxon>Perkinsidae</taxon>
        <taxon>Perkinsus</taxon>
    </lineage>
</organism>
<reference evidence="2 3" key="1">
    <citation type="submission" date="2020-04" db="EMBL/GenBank/DDBJ databases">
        <title>Perkinsus olseni comparative genomics.</title>
        <authorList>
            <person name="Bogema D.R."/>
        </authorList>
    </citation>
    <scope>NUCLEOTIDE SEQUENCE [LARGE SCALE GENOMIC DNA]</scope>
    <source>
        <strain evidence="2 3">ATCC PRA-207</strain>
    </source>
</reference>
<keyword evidence="3" id="KW-1185">Reference proteome</keyword>
<dbReference type="AlphaFoldDB" id="A0A7J6SD54"/>
<proteinExistence type="predicted"/>
<evidence type="ECO:0000313" key="3">
    <source>
        <dbReference type="Proteomes" id="UP000553632"/>
    </source>
</evidence>
<feature type="compositionally biased region" description="Basic and acidic residues" evidence="1">
    <location>
        <begin position="1"/>
        <end position="22"/>
    </location>
</feature>
<dbReference type="Proteomes" id="UP000553632">
    <property type="component" value="Unassembled WGS sequence"/>
</dbReference>
<dbReference type="EMBL" id="JABANO010019200">
    <property type="protein sequence ID" value="KAF4730575.1"/>
    <property type="molecule type" value="Genomic_DNA"/>
</dbReference>
<feature type="non-terminal residue" evidence="2">
    <location>
        <position position="97"/>
    </location>
</feature>
<gene>
    <name evidence="2" type="ORF">FOZ63_006400</name>
</gene>
<comment type="caution">
    <text evidence="2">The sequence shown here is derived from an EMBL/GenBank/DDBJ whole genome shotgun (WGS) entry which is preliminary data.</text>
</comment>
<feature type="non-terminal residue" evidence="2">
    <location>
        <position position="1"/>
    </location>
</feature>
<protein>
    <submittedName>
        <fullName evidence="2">Uncharacterized protein</fullName>
    </submittedName>
</protein>